<evidence type="ECO:0000256" key="6">
    <source>
        <dbReference type="ARBA" id="ARBA00023136"/>
    </source>
</evidence>
<feature type="domain" description="CBS" evidence="12">
    <location>
        <begin position="481"/>
        <end position="541"/>
    </location>
</feature>
<dbReference type="PRINTS" id="PR00762">
    <property type="entry name" value="CLCHANNEL"/>
</dbReference>
<reference evidence="13 14" key="1">
    <citation type="submission" date="2019-02" db="EMBL/GenBank/DDBJ databases">
        <title>Deep-cultivation of Planctomycetes and their phenomic and genomic characterization uncovers novel biology.</title>
        <authorList>
            <person name="Wiegand S."/>
            <person name="Jogler M."/>
            <person name="Boedeker C."/>
            <person name="Pinto D."/>
            <person name="Vollmers J."/>
            <person name="Rivas-Marin E."/>
            <person name="Kohn T."/>
            <person name="Peeters S.H."/>
            <person name="Heuer A."/>
            <person name="Rast P."/>
            <person name="Oberbeckmann S."/>
            <person name="Bunk B."/>
            <person name="Jeske O."/>
            <person name="Meyerdierks A."/>
            <person name="Storesund J.E."/>
            <person name="Kallscheuer N."/>
            <person name="Luecker S."/>
            <person name="Lage O.M."/>
            <person name="Pohl T."/>
            <person name="Merkel B.J."/>
            <person name="Hornburger P."/>
            <person name="Mueller R.-W."/>
            <person name="Bruemmer F."/>
            <person name="Labrenz M."/>
            <person name="Spormann A.M."/>
            <person name="Op den Camp H."/>
            <person name="Overmann J."/>
            <person name="Amann R."/>
            <person name="Jetten M.S.M."/>
            <person name="Mascher T."/>
            <person name="Medema M.H."/>
            <person name="Devos D.P."/>
            <person name="Kaster A.-K."/>
            <person name="Ovreas L."/>
            <person name="Rohde M."/>
            <person name="Galperin M.Y."/>
            <person name="Jogler C."/>
        </authorList>
    </citation>
    <scope>NUCLEOTIDE SEQUENCE [LARGE SCALE GENOMIC DNA]</scope>
    <source>
        <strain evidence="13 14">Pla163</strain>
    </source>
</reference>
<dbReference type="SMART" id="SM00116">
    <property type="entry name" value="CBS"/>
    <property type="match status" value="2"/>
</dbReference>
<dbReference type="PANTHER" id="PTHR43427:SF6">
    <property type="entry name" value="CHLORIDE CHANNEL PROTEIN CLC-E"/>
    <property type="match status" value="1"/>
</dbReference>
<comment type="subcellular location">
    <subcellularLocation>
        <location evidence="1">Membrane</location>
        <topology evidence="1">Multi-pass membrane protein</topology>
    </subcellularLocation>
</comment>
<organism evidence="13 14">
    <name type="scientific">Rohdeia mirabilis</name>
    <dbReference type="NCBI Taxonomy" id="2528008"/>
    <lineage>
        <taxon>Bacteria</taxon>
        <taxon>Pseudomonadati</taxon>
        <taxon>Planctomycetota</taxon>
        <taxon>Planctomycetia</taxon>
        <taxon>Planctomycetia incertae sedis</taxon>
        <taxon>Rohdeia</taxon>
    </lineage>
</organism>
<evidence type="ECO:0000256" key="2">
    <source>
        <dbReference type="ARBA" id="ARBA00022448"/>
    </source>
</evidence>
<dbReference type="OrthoDB" id="9812438at2"/>
<dbReference type="SUPFAM" id="SSF81340">
    <property type="entry name" value="Clc chloride channel"/>
    <property type="match status" value="1"/>
</dbReference>
<dbReference type="GO" id="GO:0005254">
    <property type="term" value="F:chloride channel activity"/>
    <property type="evidence" value="ECO:0007669"/>
    <property type="project" value="UniProtKB-KW"/>
</dbReference>
<keyword evidence="9" id="KW-0407">Ion channel</keyword>
<keyword evidence="8" id="KW-0868">Chloride</keyword>
<evidence type="ECO:0000313" key="14">
    <source>
        <dbReference type="Proteomes" id="UP000319342"/>
    </source>
</evidence>
<dbReference type="Pfam" id="PF00571">
    <property type="entry name" value="CBS"/>
    <property type="match status" value="2"/>
</dbReference>
<dbReference type="GO" id="GO:0034707">
    <property type="term" value="C:chloride channel complex"/>
    <property type="evidence" value="ECO:0007669"/>
    <property type="project" value="UniProtKB-KW"/>
</dbReference>
<evidence type="ECO:0000256" key="7">
    <source>
        <dbReference type="ARBA" id="ARBA00023173"/>
    </source>
</evidence>
<sequence>MKSRRFPRFARRLLGSKAAEMGEAGYFGRAVGIASVVGVAGGLAAVGFDWLTEHIAESAVHEPLGLDGEGFPTLGPLSWWILLIPTLGGLLVGWITQRFAPEAEGHGTERIIHSFHRLQGVVRRRVIVVKALCSALTIGSGGSAGQEGPVAQIGSGIGSATSDALSLSDRDRRIFLLAGASAGIGALFTAPLGGALFAPEVLYRKAEFEGEAIIPCIVSSILAYTTFTSLTGETRAIPMDPDFTRSLVFHGPSELPVYLVLAVVCAVVGWLWVRGFQGIAGWFHRRRRVPLALRAGAGGFLLGALALGLTASGLTGDHGVLFGGYELMKGAIFGEIGLVALAVLILAKILATSLSIGSGGSGGVFAPSLAIGALCGALVGGLANELFPQLPVNPACFALVGMGAFFAGVAKTPISAVVMVCEMTGSYNLLAPLMLVSVLHLVMAHGWSIYETQVNSQIDSPAHAGDFVVDVLEEMQVRDVVEKDVLPTMVSQNATLRTALDVISRAQGSYFPVVDDDENLVGIFSLSDVRRIFLETDVHHLVLVRDFMVDNVVRVTREESLNDALRAMNELAVHALPVVDGKGSGRVVGMITRNNLGAAYHRRLRELQRHG</sequence>
<evidence type="ECO:0000256" key="3">
    <source>
        <dbReference type="ARBA" id="ARBA00022692"/>
    </source>
</evidence>
<evidence type="ECO:0000256" key="10">
    <source>
        <dbReference type="PROSITE-ProRule" id="PRU00703"/>
    </source>
</evidence>
<dbReference type="Pfam" id="PF00654">
    <property type="entry name" value="Voltage_CLC"/>
    <property type="match status" value="1"/>
</dbReference>
<accession>A0A518CW66</accession>
<dbReference type="Gene3D" id="3.10.580.10">
    <property type="entry name" value="CBS-domain"/>
    <property type="match status" value="1"/>
</dbReference>
<feature type="transmembrane region" description="Helical" evidence="11">
    <location>
        <begin position="293"/>
        <end position="311"/>
    </location>
</feature>
<dbReference type="EMBL" id="CP036290">
    <property type="protein sequence ID" value="QDU83469.1"/>
    <property type="molecule type" value="Genomic_DNA"/>
</dbReference>
<keyword evidence="4 11" id="KW-1133">Transmembrane helix</keyword>
<name>A0A518CW66_9BACT</name>
<feature type="domain" description="CBS" evidence="12">
    <location>
        <begin position="548"/>
        <end position="607"/>
    </location>
</feature>
<dbReference type="Proteomes" id="UP000319342">
    <property type="component" value="Chromosome"/>
</dbReference>
<evidence type="ECO:0000259" key="12">
    <source>
        <dbReference type="PROSITE" id="PS51371"/>
    </source>
</evidence>
<gene>
    <name evidence="13" type="primary">clcA</name>
    <name evidence="13" type="ORF">Pla163_05680</name>
</gene>
<keyword evidence="10" id="KW-0129">CBS domain</keyword>
<dbReference type="InterPro" id="IPR000644">
    <property type="entry name" value="CBS_dom"/>
</dbReference>
<evidence type="ECO:0000256" key="4">
    <source>
        <dbReference type="ARBA" id="ARBA00022989"/>
    </source>
</evidence>
<keyword evidence="7" id="KW-0869">Chloride channel</keyword>
<keyword evidence="14" id="KW-1185">Reference proteome</keyword>
<evidence type="ECO:0000256" key="8">
    <source>
        <dbReference type="ARBA" id="ARBA00023214"/>
    </source>
</evidence>
<dbReference type="SUPFAM" id="SSF54631">
    <property type="entry name" value="CBS-domain pair"/>
    <property type="match status" value="1"/>
</dbReference>
<evidence type="ECO:0000313" key="13">
    <source>
        <dbReference type="EMBL" id="QDU83469.1"/>
    </source>
</evidence>
<feature type="transmembrane region" description="Helical" evidence="11">
    <location>
        <begin position="77"/>
        <end position="96"/>
    </location>
</feature>
<dbReference type="Gene3D" id="1.10.3080.10">
    <property type="entry name" value="Clc chloride channel"/>
    <property type="match status" value="1"/>
</dbReference>
<keyword evidence="2" id="KW-0813">Transport</keyword>
<keyword evidence="5" id="KW-0406">Ion transport</keyword>
<evidence type="ECO:0000256" key="11">
    <source>
        <dbReference type="SAM" id="Phobius"/>
    </source>
</evidence>
<dbReference type="PROSITE" id="PS51371">
    <property type="entry name" value="CBS"/>
    <property type="match status" value="2"/>
</dbReference>
<proteinExistence type="predicted"/>
<dbReference type="AlphaFoldDB" id="A0A518CW66"/>
<feature type="transmembrane region" description="Helical" evidence="11">
    <location>
        <begin position="331"/>
        <end position="351"/>
    </location>
</feature>
<feature type="transmembrane region" description="Helical" evidence="11">
    <location>
        <begin position="363"/>
        <end position="384"/>
    </location>
</feature>
<dbReference type="RefSeq" id="WP_145183209.1">
    <property type="nucleotide sequence ID" value="NZ_CP036290.1"/>
</dbReference>
<evidence type="ECO:0000256" key="1">
    <source>
        <dbReference type="ARBA" id="ARBA00004141"/>
    </source>
</evidence>
<feature type="transmembrane region" description="Helical" evidence="11">
    <location>
        <begin position="174"/>
        <end position="198"/>
    </location>
</feature>
<keyword evidence="6 11" id="KW-0472">Membrane</keyword>
<protein>
    <submittedName>
        <fullName evidence="13">H(+)/Cl(-) exchange transporter ClcA</fullName>
    </submittedName>
</protein>
<dbReference type="InterPro" id="IPR001807">
    <property type="entry name" value="ClC"/>
</dbReference>
<feature type="transmembrane region" description="Helical" evidence="11">
    <location>
        <begin position="390"/>
        <end position="409"/>
    </location>
</feature>
<dbReference type="InterPro" id="IPR014743">
    <property type="entry name" value="Cl-channel_core"/>
</dbReference>
<feature type="transmembrane region" description="Helical" evidence="11">
    <location>
        <begin position="26"/>
        <end position="48"/>
    </location>
</feature>
<feature type="transmembrane region" description="Helical" evidence="11">
    <location>
        <begin position="429"/>
        <end position="450"/>
    </location>
</feature>
<dbReference type="InterPro" id="IPR046342">
    <property type="entry name" value="CBS_dom_sf"/>
</dbReference>
<dbReference type="PANTHER" id="PTHR43427">
    <property type="entry name" value="CHLORIDE CHANNEL PROTEIN CLC-E"/>
    <property type="match status" value="1"/>
</dbReference>
<dbReference type="CDD" id="cd00400">
    <property type="entry name" value="Voltage_gated_ClC"/>
    <property type="match status" value="1"/>
</dbReference>
<dbReference type="InterPro" id="IPR050368">
    <property type="entry name" value="ClC-type_chloride_channel"/>
</dbReference>
<evidence type="ECO:0000256" key="5">
    <source>
        <dbReference type="ARBA" id="ARBA00023065"/>
    </source>
</evidence>
<evidence type="ECO:0000256" key="9">
    <source>
        <dbReference type="ARBA" id="ARBA00023303"/>
    </source>
</evidence>
<feature type="transmembrane region" description="Helical" evidence="11">
    <location>
        <begin position="255"/>
        <end position="273"/>
    </location>
</feature>
<keyword evidence="3 11" id="KW-0812">Transmembrane</keyword>